<dbReference type="Gene3D" id="1.10.510.10">
    <property type="entry name" value="Transferase(Phosphotransferase) domain 1"/>
    <property type="match status" value="1"/>
</dbReference>
<protein>
    <recommendedName>
        <fullName evidence="3">non-specific serine/threonine protein kinase</fullName>
        <ecNumber evidence="3">2.7.11.1</ecNumber>
    </recommendedName>
</protein>
<dbReference type="Pfam" id="PF00560">
    <property type="entry name" value="LRR_1"/>
    <property type="match status" value="1"/>
</dbReference>
<dbReference type="PROSITE" id="PS00107">
    <property type="entry name" value="PROTEIN_KINASE_ATP"/>
    <property type="match status" value="1"/>
</dbReference>
<reference evidence="24 25" key="1">
    <citation type="journal article" date="2021" name="Nat. Plants">
        <title>The Taxus genome provides insights into paclitaxel biosynthesis.</title>
        <authorList>
            <person name="Xiong X."/>
            <person name="Gou J."/>
            <person name="Liao Q."/>
            <person name="Li Y."/>
            <person name="Zhou Q."/>
            <person name="Bi G."/>
            <person name="Li C."/>
            <person name="Du R."/>
            <person name="Wang X."/>
            <person name="Sun T."/>
            <person name="Guo L."/>
            <person name="Liang H."/>
            <person name="Lu P."/>
            <person name="Wu Y."/>
            <person name="Zhang Z."/>
            <person name="Ro D.K."/>
            <person name="Shang Y."/>
            <person name="Huang S."/>
            <person name="Yan J."/>
        </authorList>
    </citation>
    <scope>NUCLEOTIDE SEQUENCE [LARGE SCALE GENOMIC DNA]</scope>
    <source>
        <strain evidence="24">Ta-2019</strain>
    </source>
</reference>
<dbReference type="SUPFAM" id="SSF56112">
    <property type="entry name" value="Protein kinase-like (PK-like)"/>
    <property type="match status" value="1"/>
</dbReference>
<keyword evidence="10" id="KW-0732">Signal</keyword>
<keyword evidence="16 22" id="KW-0472">Membrane</keyword>
<dbReference type="GO" id="GO:0005886">
    <property type="term" value="C:plasma membrane"/>
    <property type="evidence" value="ECO:0007669"/>
    <property type="project" value="UniProtKB-SubCell"/>
</dbReference>
<dbReference type="AlphaFoldDB" id="A0AA38FT70"/>
<comment type="catalytic activity">
    <reaction evidence="20">
        <text>L-seryl-[protein] + ATP = O-phospho-L-seryl-[protein] + ADP + H(+)</text>
        <dbReference type="Rhea" id="RHEA:17989"/>
        <dbReference type="Rhea" id="RHEA-COMP:9863"/>
        <dbReference type="Rhea" id="RHEA-COMP:11604"/>
        <dbReference type="ChEBI" id="CHEBI:15378"/>
        <dbReference type="ChEBI" id="CHEBI:29999"/>
        <dbReference type="ChEBI" id="CHEBI:30616"/>
        <dbReference type="ChEBI" id="CHEBI:83421"/>
        <dbReference type="ChEBI" id="CHEBI:456216"/>
        <dbReference type="EC" id="2.7.11.1"/>
    </reaction>
</comment>
<dbReference type="Pfam" id="PF13855">
    <property type="entry name" value="LRR_8"/>
    <property type="match status" value="1"/>
</dbReference>
<name>A0AA38FT70_TAXCH</name>
<keyword evidence="9 22" id="KW-0812">Transmembrane</keyword>
<dbReference type="EMBL" id="JAHRHJ020000007">
    <property type="protein sequence ID" value="KAH9310077.1"/>
    <property type="molecule type" value="Genomic_DNA"/>
</dbReference>
<dbReference type="InterPro" id="IPR011009">
    <property type="entry name" value="Kinase-like_dom_sf"/>
</dbReference>
<evidence type="ECO:0000256" key="20">
    <source>
        <dbReference type="ARBA" id="ARBA00048679"/>
    </source>
</evidence>
<evidence type="ECO:0000256" key="19">
    <source>
        <dbReference type="ARBA" id="ARBA00047899"/>
    </source>
</evidence>
<dbReference type="EC" id="2.7.11.1" evidence="3"/>
<evidence type="ECO:0000256" key="9">
    <source>
        <dbReference type="ARBA" id="ARBA00022692"/>
    </source>
</evidence>
<accession>A0AA38FT70</accession>
<dbReference type="SUPFAM" id="SSF52058">
    <property type="entry name" value="L domain-like"/>
    <property type="match status" value="1"/>
</dbReference>
<evidence type="ECO:0000313" key="24">
    <source>
        <dbReference type="EMBL" id="KAH9310077.1"/>
    </source>
</evidence>
<comment type="catalytic activity">
    <reaction evidence="19">
        <text>L-threonyl-[protein] + ATP = O-phospho-L-threonyl-[protein] + ADP + H(+)</text>
        <dbReference type="Rhea" id="RHEA:46608"/>
        <dbReference type="Rhea" id="RHEA-COMP:11060"/>
        <dbReference type="Rhea" id="RHEA-COMP:11605"/>
        <dbReference type="ChEBI" id="CHEBI:15378"/>
        <dbReference type="ChEBI" id="CHEBI:30013"/>
        <dbReference type="ChEBI" id="CHEBI:30616"/>
        <dbReference type="ChEBI" id="CHEBI:61977"/>
        <dbReference type="ChEBI" id="CHEBI:456216"/>
        <dbReference type="EC" id="2.7.11.1"/>
    </reaction>
</comment>
<feature type="non-terminal residue" evidence="24">
    <location>
        <position position="1"/>
    </location>
</feature>
<sequence>MQHIQVIDISGNKLSGAIPGDIGSCVELRSLNLANNKLEGIVPKSIGQLKNLEDIDLSFNNLSGPVPPSIANLTMLRRLNFSYNNFNGSVSNQGAFRNLSTTSFMGNQRLCTTDSGRFNLPNCINSAKIRSHSNGFNRKVFIVAFIPTFLALCWILGAVYAFYRKTQMVRFTNSLLRVGFMQISSEELHRATEGFGPGNLLGAGSFGSVYRGLLSDNMVVAVKVFDHDPQNSYKNFYRECRILSKIRHRNLVKVLSSCSTVDFRALVLEFMSQGSLEKHLHEDETQCRLNLKMRVNIALDVAHGMAYLHHDSSPPVVHCDLKPSNVLMDESMTAHVADFGIARLMTSSDSGSSSTSRLKGTIGYIAPEYGMGGEVTRKGDVYSFGMLILEMVTRKRPTDDMFTGRNTLPSWVRRAFPEAVKEVVDRELLVEEIGAAESRTAGEFDSTEHGTLITLIGVGLQCTRQNPGERPTMREVEGMLEKTMHGTAYGNLEEHASLPSLVATRHNTRAT</sequence>
<dbReference type="PANTHER" id="PTHR48053:SF136">
    <property type="entry name" value="PROTEIN KINASE, PLANT-TYPE, PUTATIVE-RELATED"/>
    <property type="match status" value="1"/>
</dbReference>
<feature type="domain" description="Protein kinase" evidence="23">
    <location>
        <begin position="195"/>
        <end position="488"/>
    </location>
</feature>
<evidence type="ECO:0000256" key="13">
    <source>
        <dbReference type="ARBA" id="ARBA00022777"/>
    </source>
</evidence>
<dbReference type="InterPro" id="IPR000719">
    <property type="entry name" value="Prot_kinase_dom"/>
</dbReference>
<evidence type="ECO:0000259" key="23">
    <source>
        <dbReference type="PROSITE" id="PS50011"/>
    </source>
</evidence>
<keyword evidence="14 21" id="KW-0067">ATP-binding</keyword>
<evidence type="ECO:0000256" key="8">
    <source>
        <dbReference type="ARBA" id="ARBA00022679"/>
    </source>
</evidence>
<feature type="binding site" evidence="21">
    <location>
        <position position="223"/>
    </location>
    <ligand>
        <name>ATP</name>
        <dbReference type="ChEBI" id="CHEBI:30616"/>
    </ligand>
</feature>
<dbReference type="InterPro" id="IPR008271">
    <property type="entry name" value="Ser/Thr_kinase_AS"/>
</dbReference>
<dbReference type="CDD" id="cd14066">
    <property type="entry name" value="STKc_IRAK"/>
    <property type="match status" value="1"/>
</dbReference>
<evidence type="ECO:0000256" key="5">
    <source>
        <dbReference type="ARBA" id="ARBA00022527"/>
    </source>
</evidence>
<comment type="similarity">
    <text evidence="2">Belongs to the RLP family.</text>
</comment>
<evidence type="ECO:0000313" key="25">
    <source>
        <dbReference type="Proteomes" id="UP000824469"/>
    </source>
</evidence>
<dbReference type="Proteomes" id="UP000824469">
    <property type="component" value="Unassembled WGS sequence"/>
</dbReference>
<evidence type="ECO:0000256" key="3">
    <source>
        <dbReference type="ARBA" id="ARBA00012513"/>
    </source>
</evidence>
<keyword evidence="5" id="KW-0723">Serine/threonine-protein kinase</keyword>
<dbReference type="FunFam" id="3.80.10.10:FF:000111">
    <property type="entry name" value="LRR receptor-like serine/threonine-protein kinase ERECTA"/>
    <property type="match status" value="1"/>
</dbReference>
<evidence type="ECO:0000256" key="21">
    <source>
        <dbReference type="PROSITE-ProRule" id="PRU10141"/>
    </source>
</evidence>
<evidence type="ECO:0000256" key="12">
    <source>
        <dbReference type="ARBA" id="ARBA00022741"/>
    </source>
</evidence>
<keyword evidence="8" id="KW-0808">Transferase</keyword>
<keyword evidence="4" id="KW-1003">Cell membrane</keyword>
<dbReference type="InterPro" id="IPR032675">
    <property type="entry name" value="LRR_dom_sf"/>
</dbReference>
<comment type="subcellular location">
    <subcellularLocation>
        <location evidence="1">Cell membrane</location>
        <topology evidence="1">Single-pass membrane protein</topology>
    </subcellularLocation>
</comment>
<keyword evidence="7" id="KW-0433">Leucine-rich repeat</keyword>
<keyword evidence="6" id="KW-0597">Phosphoprotein</keyword>
<keyword evidence="13" id="KW-0418">Kinase</keyword>
<evidence type="ECO:0000256" key="16">
    <source>
        <dbReference type="ARBA" id="ARBA00023136"/>
    </source>
</evidence>
<evidence type="ECO:0000256" key="6">
    <source>
        <dbReference type="ARBA" id="ARBA00022553"/>
    </source>
</evidence>
<proteinExistence type="inferred from homology"/>
<evidence type="ECO:0000256" key="4">
    <source>
        <dbReference type="ARBA" id="ARBA00022475"/>
    </source>
</evidence>
<comment type="caution">
    <text evidence="24">The sequence shown here is derived from an EMBL/GenBank/DDBJ whole genome shotgun (WGS) entry which is preliminary data.</text>
</comment>
<dbReference type="Gene3D" id="3.80.10.10">
    <property type="entry name" value="Ribonuclease Inhibitor"/>
    <property type="match status" value="1"/>
</dbReference>
<evidence type="ECO:0000256" key="18">
    <source>
        <dbReference type="ARBA" id="ARBA00023180"/>
    </source>
</evidence>
<keyword evidence="15 22" id="KW-1133">Transmembrane helix</keyword>
<dbReference type="InterPro" id="IPR051716">
    <property type="entry name" value="Plant_RL_S/T_kinase"/>
</dbReference>
<dbReference type="GO" id="GO:0004674">
    <property type="term" value="F:protein serine/threonine kinase activity"/>
    <property type="evidence" value="ECO:0007669"/>
    <property type="project" value="UniProtKB-KW"/>
</dbReference>
<keyword evidence="11" id="KW-0677">Repeat</keyword>
<evidence type="ECO:0000256" key="22">
    <source>
        <dbReference type="SAM" id="Phobius"/>
    </source>
</evidence>
<keyword evidence="17" id="KW-0675">Receptor</keyword>
<evidence type="ECO:0000256" key="11">
    <source>
        <dbReference type="ARBA" id="ARBA00022737"/>
    </source>
</evidence>
<gene>
    <name evidence="24" type="ORF">KI387_037988</name>
</gene>
<dbReference type="OMA" id="HEDETQC"/>
<organism evidence="24 25">
    <name type="scientific">Taxus chinensis</name>
    <name type="common">Chinese yew</name>
    <name type="synonym">Taxus wallichiana var. chinensis</name>
    <dbReference type="NCBI Taxonomy" id="29808"/>
    <lineage>
        <taxon>Eukaryota</taxon>
        <taxon>Viridiplantae</taxon>
        <taxon>Streptophyta</taxon>
        <taxon>Embryophyta</taxon>
        <taxon>Tracheophyta</taxon>
        <taxon>Spermatophyta</taxon>
        <taxon>Pinopsida</taxon>
        <taxon>Pinidae</taxon>
        <taxon>Conifers II</taxon>
        <taxon>Cupressales</taxon>
        <taxon>Taxaceae</taxon>
        <taxon>Taxus</taxon>
    </lineage>
</organism>
<keyword evidence="18" id="KW-0325">Glycoprotein</keyword>
<dbReference type="InterPro" id="IPR001611">
    <property type="entry name" value="Leu-rich_rpt"/>
</dbReference>
<keyword evidence="25" id="KW-1185">Reference proteome</keyword>
<evidence type="ECO:0000256" key="7">
    <source>
        <dbReference type="ARBA" id="ARBA00022614"/>
    </source>
</evidence>
<evidence type="ECO:0000256" key="1">
    <source>
        <dbReference type="ARBA" id="ARBA00004162"/>
    </source>
</evidence>
<dbReference type="GO" id="GO:0005524">
    <property type="term" value="F:ATP binding"/>
    <property type="evidence" value="ECO:0007669"/>
    <property type="project" value="UniProtKB-UniRule"/>
</dbReference>
<evidence type="ECO:0000256" key="2">
    <source>
        <dbReference type="ARBA" id="ARBA00009592"/>
    </source>
</evidence>
<evidence type="ECO:0000256" key="15">
    <source>
        <dbReference type="ARBA" id="ARBA00022989"/>
    </source>
</evidence>
<dbReference type="PANTHER" id="PTHR48053">
    <property type="entry name" value="LEUCINE RICH REPEAT FAMILY PROTEIN, EXPRESSED"/>
    <property type="match status" value="1"/>
</dbReference>
<dbReference type="InterPro" id="IPR017441">
    <property type="entry name" value="Protein_kinase_ATP_BS"/>
</dbReference>
<dbReference type="PROSITE" id="PS00108">
    <property type="entry name" value="PROTEIN_KINASE_ST"/>
    <property type="match status" value="1"/>
</dbReference>
<dbReference type="Gene3D" id="3.30.200.20">
    <property type="entry name" value="Phosphorylase Kinase, domain 1"/>
    <property type="match status" value="1"/>
</dbReference>
<dbReference type="PROSITE" id="PS50011">
    <property type="entry name" value="PROTEIN_KINASE_DOM"/>
    <property type="match status" value="1"/>
</dbReference>
<feature type="transmembrane region" description="Helical" evidence="22">
    <location>
        <begin position="140"/>
        <end position="163"/>
    </location>
</feature>
<evidence type="ECO:0000256" key="14">
    <source>
        <dbReference type="ARBA" id="ARBA00022840"/>
    </source>
</evidence>
<evidence type="ECO:0000256" key="10">
    <source>
        <dbReference type="ARBA" id="ARBA00022729"/>
    </source>
</evidence>
<keyword evidence="12 21" id="KW-0547">Nucleotide-binding</keyword>
<dbReference type="SMART" id="SM00220">
    <property type="entry name" value="S_TKc"/>
    <property type="match status" value="1"/>
</dbReference>
<dbReference type="Pfam" id="PF00069">
    <property type="entry name" value="Pkinase"/>
    <property type="match status" value="1"/>
</dbReference>
<evidence type="ECO:0000256" key="17">
    <source>
        <dbReference type="ARBA" id="ARBA00023170"/>
    </source>
</evidence>
<dbReference type="FunFam" id="1.10.510.10:FF:000358">
    <property type="entry name" value="Putative leucine-rich repeat receptor-like serine/threonine-protein kinase"/>
    <property type="match status" value="1"/>
</dbReference>